<evidence type="ECO:0000256" key="1">
    <source>
        <dbReference type="ARBA" id="ARBA00008343"/>
    </source>
</evidence>
<feature type="binding site" evidence="10">
    <location>
        <position position="196"/>
    </location>
    <ligand>
        <name>[4Fe-4S] cluster</name>
        <dbReference type="ChEBI" id="CHEBI:49883"/>
    </ligand>
</feature>
<keyword evidence="7 10" id="KW-0411">Iron-sulfur</keyword>
<comment type="function">
    <text evidence="10">DNA repair enzyme that has both DNA N-glycosylase activity and AP-lyase activity. The DNA N-glycosylase activity releases various damaged pyrimidines from DNA by cleaving the N-glycosidic bond, leaving an AP (apurinic/apyrimidinic) site. The AP-lyase activity cleaves the phosphodiester bond 3' to the AP site by a beta-elimination, leaving a 3'-terminal unsaturated sugar and a product with a terminal 5'-phosphate.</text>
</comment>
<dbReference type="Pfam" id="PF00633">
    <property type="entry name" value="HHH"/>
    <property type="match status" value="1"/>
</dbReference>
<evidence type="ECO:0000259" key="11">
    <source>
        <dbReference type="SMART" id="SM00478"/>
    </source>
</evidence>
<keyword evidence="9 10" id="KW-0326">Glycosidase</keyword>
<accession>A0ABW9GZ61</accession>
<feature type="domain" description="HhH-GPD" evidence="11">
    <location>
        <begin position="37"/>
        <end position="184"/>
    </location>
</feature>
<dbReference type="SMART" id="SM00478">
    <property type="entry name" value="ENDO3c"/>
    <property type="match status" value="1"/>
</dbReference>
<keyword evidence="6 10" id="KW-0408">Iron</keyword>
<dbReference type="InterPro" id="IPR000445">
    <property type="entry name" value="HhH_motif"/>
</dbReference>
<sequence length="211" mass="23945">MTEREWAILDRLKEEYGDIGSGLRFNNPFELLIATILSAQSTDVRVNMVTEDLFKKYPTAAAFLSLNEESLSREIASIGLYRSKSKNILKTCQILVTEYGGEVPDDRSRLEALAGVGRKTANVVLCNAFHKPAFAVDTHVFRVTNRLGFANHSTVVGVEKQVTERIPEDLWCDAHHWFIWHGRGPCKARQPKCKACFLADLCEWSDKHKYQ</sequence>
<dbReference type="Pfam" id="PF10576">
    <property type="entry name" value="EndIII_4Fe-2S"/>
    <property type="match status" value="1"/>
</dbReference>
<dbReference type="PIRSF" id="PIRSF001435">
    <property type="entry name" value="Nth"/>
    <property type="match status" value="1"/>
</dbReference>
<organism evidence="12 13">
    <name type="scientific">Peptococcus simiae</name>
    <dbReference type="NCBI Taxonomy" id="1643805"/>
    <lineage>
        <taxon>Bacteria</taxon>
        <taxon>Bacillati</taxon>
        <taxon>Bacillota</taxon>
        <taxon>Clostridia</taxon>
        <taxon>Eubacteriales</taxon>
        <taxon>Peptococcaceae</taxon>
        <taxon>Peptococcus</taxon>
    </lineage>
</organism>
<dbReference type="EMBL" id="JBJUVG010000002">
    <property type="protein sequence ID" value="MFM9413296.1"/>
    <property type="molecule type" value="Genomic_DNA"/>
</dbReference>
<dbReference type="InterPro" id="IPR005759">
    <property type="entry name" value="Nth"/>
</dbReference>
<evidence type="ECO:0000313" key="13">
    <source>
        <dbReference type="Proteomes" id="UP001631949"/>
    </source>
</evidence>
<evidence type="ECO:0000313" key="12">
    <source>
        <dbReference type="EMBL" id="MFM9413296.1"/>
    </source>
</evidence>
<evidence type="ECO:0000256" key="5">
    <source>
        <dbReference type="ARBA" id="ARBA00022801"/>
    </source>
</evidence>
<keyword evidence="10" id="KW-0238">DNA-binding</keyword>
<gene>
    <name evidence="10 12" type="primary">nth</name>
    <name evidence="12" type="ORF">ACKQTC_02805</name>
</gene>
<dbReference type="EC" id="4.2.99.18" evidence="10"/>
<dbReference type="InterPro" id="IPR023170">
    <property type="entry name" value="HhH_base_excis_C"/>
</dbReference>
<protein>
    <recommendedName>
        <fullName evidence="10">Endonuclease III</fullName>
        <ecNumber evidence="10">4.2.99.18</ecNumber>
    </recommendedName>
    <alternativeName>
        <fullName evidence="10">DNA-(apurinic or apyrimidinic site) lyase</fullName>
    </alternativeName>
</protein>
<evidence type="ECO:0000256" key="4">
    <source>
        <dbReference type="ARBA" id="ARBA00022763"/>
    </source>
</evidence>
<dbReference type="SUPFAM" id="SSF48150">
    <property type="entry name" value="DNA-glycosylase"/>
    <property type="match status" value="1"/>
</dbReference>
<keyword evidence="10 12" id="KW-0456">Lyase</keyword>
<dbReference type="Gene3D" id="1.10.340.30">
    <property type="entry name" value="Hypothetical protein, domain 2"/>
    <property type="match status" value="1"/>
</dbReference>
<dbReference type="RefSeq" id="WP_408976907.1">
    <property type="nucleotide sequence ID" value="NZ_JBJUVG010000002.1"/>
</dbReference>
<dbReference type="CDD" id="cd00056">
    <property type="entry name" value="ENDO3c"/>
    <property type="match status" value="1"/>
</dbReference>
<dbReference type="NCBIfam" id="TIGR01083">
    <property type="entry name" value="nth"/>
    <property type="match status" value="1"/>
</dbReference>
<dbReference type="PANTHER" id="PTHR10359:SF18">
    <property type="entry name" value="ENDONUCLEASE III"/>
    <property type="match status" value="1"/>
</dbReference>
<evidence type="ECO:0000256" key="3">
    <source>
        <dbReference type="ARBA" id="ARBA00022723"/>
    </source>
</evidence>
<dbReference type="PANTHER" id="PTHR10359">
    <property type="entry name" value="A/G-SPECIFIC ADENINE GLYCOSYLASE/ENDONUCLEASE III"/>
    <property type="match status" value="1"/>
</dbReference>
<evidence type="ECO:0000256" key="9">
    <source>
        <dbReference type="ARBA" id="ARBA00023295"/>
    </source>
</evidence>
<keyword evidence="5 10" id="KW-0378">Hydrolase</keyword>
<keyword evidence="12" id="KW-0255">Endonuclease</keyword>
<dbReference type="InterPro" id="IPR003651">
    <property type="entry name" value="Endonuclease3_FeS-loop_motif"/>
</dbReference>
<evidence type="ECO:0000256" key="7">
    <source>
        <dbReference type="ARBA" id="ARBA00023014"/>
    </source>
</evidence>
<keyword evidence="13" id="KW-1185">Reference proteome</keyword>
<evidence type="ECO:0000256" key="10">
    <source>
        <dbReference type="HAMAP-Rule" id="MF_00942"/>
    </source>
</evidence>
<dbReference type="HAMAP" id="MF_00942">
    <property type="entry name" value="Nth"/>
    <property type="match status" value="1"/>
</dbReference>
<keyword evidence="4 10" id="KW-0227">DNA damage</keyword>
<keyword evidence="8 10" id="KW-0234">DNA repair</keyword>
<comment type="caution">
    <text evidence="12">The sequence shown here is derived from an EMBL/GenBank/DDBJ whole genome shotgun (WGS) entry which is preliminary data.</text>
</comment>
<keyword evidence="2 10" id="KW-0004">4Fe-4S</keyword>
<proteinExistence type="inferred from homology"/>
<comment type="similarity">
    <text evidence="1 10">Belongs to the Nth/MutY family.</text>
</comment>
<dbReference type="Proteomes" id="UP001631949">
    <property type="component" value="Unassembled WGS sequence"/>
</dbReference>
<feature type="binding site" evidence="10">
    <location>
        <position position="193"/>
    </location>
    <ligand>
        <name>[4Fe-4S] cluster</name>
        <dbReference type="ChEBI" id="CHEBI:49883"/>
    </ligand>
</feature>
<feature type="binding site" evidence="10">
    <location>
        <position position="202"/>
    </location>
    <ligand>
        <name>[4Fe-4S] cluster</name>
        <dbReference type="ChEBI" id="CHEBI:49883"/>
    </ligand>
</feature>
<dbReference type="Gene3D" id="1.10.1670.10">
    <property type="entry name" value="Helix-hairpin-Helix base-excision DNA repair enzymes (C-terminal)"/>
    <property type="match status" value="1"/>
</dbReference>
<evidence type="ECO:0000256" key="2">
    <source>
        <dbReference type="ARBA" id="ARBA00022485"/>
    </source>
</evidence>
<keyword evidence="12" id="KW-0540">Nuclease</keyword>
<comment type="catalytic activity">
    <reaction evidence="10">
        <text>2'-deoxyribonucleotide-(2'-deoxyribose 5'-phosphate)-2'-deoxyribonucleotide-DNA = a 3'-end 2'-deoxyribonucleotide-(2,3-dehydro-2,3-deoxyribose 5'-phosphate)-DNA + a 5'-end 5'-phospho-2'-deoxyribonucleoside-DNA + H(+)</text>
        <dbReference type="Rhea" id="RHEA:66592"/>
        <dbReference type="Rhea" id="RHEA-COMP:13180"/>
        <dbReference type="Rhea" id="RHEA-COMP:16897"/>
        <dbReference type="Rhea" id="RHEA-COMP:17067"/>
        <dbReference type="ChEBI" id="CHEBI:15378"/>
        <dbReference type="ChEBI" id="CHEBI:136412"/>
        <dbReference type="ChEBI" id="CHEBI:157695"/>
        <dbReference type="ChEBI" id="CHEBI:167181"/>
        <dbReference type="EC" id="4.2.99.18"/>
    </reaction>
</comment>
<comment type="cofactor">
    <cofactor evidence="10">
        <name>[4Fe-4S] cluster</name>
        <dbReference type="ChEBI" id="CHEBI:49883"/>
    </cofactor>
    <text evidence="10">Binds 1 [4Fe-4S] cluster.</text>
</comment>
<feature type="binding site" evidence="10">
    <location>
        <position position="186"/>
    </location>
    <ligand>
        <name>[4Fe-4S] cluster</name>
        <dbReference type="ChEBI" id="CHEBI:49883"/>
    </ligand>
</feature>
<keyword evidence="3 10" id="KW-0479">Metal-binding</keyword>
<dbReference type="InterPro" id="IPR011257">
    <property type="entry name" value="DNA_glycosylase"/>
</dbReference>
<dbReference type="GO" id="GO:0140078">
    <property type="term" value="F:class I DNA-(apurinic or apyrimidinic site) endonuclease activity"/>
    <property type="evidence" value="ECO:0007669"/>
    <property type="project" value="UniProtKB-EC"/>
</dbReference>
<name>A0ABW9GZ61_9FIRM</name>
<evidence type="ECO:0000256" key="8">
    <source>
        <dbReference type="ARBA" id="ARBA00023204"/>
    </source>
</evidence>
<dbReference type="InterPro" id="IPR003265">
    <property type="entry name" value="HhH-GPD_domain"/>
</dbReference>
<evidence type="ECO:0000256" key="6">
    <source>
        <dbReference type="ARBA" id="ARBA00023004"/>
    </source>
</evidence>
<dbReference type="Pfam" id="PF00730">
    <property type="entry name" value="HhH-GPD"/>
    <property type="match status" value="1"/>
</dbReference>
<reference evidence="12 13" key="1">
    <citation type="journal article" date="2016" name="Int. J. Syst. Evol. Microbiol.">
        <title>Peptococcus simiae sp. nov., isolated from rhesus macaque faeces and emended description of the genus Peptococcus.</title>
        <authorList>
            <person name="Shkoporov A.N."/>
            <person name="Efimov B.A."/>
            <person name="Kondova I."/>
            <person name="Ouwerling B."/>
            <person name="Chaplin A.V."/>
            <person name="Shcherbakova V.A."/>
            <person name="Langermans J.A.M."/>
        </authorList>
    </citation>
    <scope>NUCLEOTIDE SEQUENCE [LARGE SCALE GENOMIC DNA]</scope>
    <source>
        <strain evidence="12 13">M108</strain>
    </source>
</reference>